<keyword evidence="3" id="KW-1185">Reference proteome</keyword>
<dbReference type="AlphaFoldDB" id="A0A2A3EI73"/>
<accession>A0A2A3EI73</accession>
<proteinExistence type="predicted"/>
<feature type="transmembrane region" description="Helical" evidence="1">
    <location>
        <begin position="105"/>
        <end position="123"/>
    </location>
</feature>
<protein>
    <submittedName>
        <fullName evidence="2">Uncharacterized protein</fullName>
    </submittedName>
</protein>
<reference evidence="2 3" key="1">
    <citation type="submission" date="2014-07" db="EMBL/GenBank/DDBJ databases">
        <title>Genomic and transcriptomic analysis on Apis cerana provide comprehensive insights into honey bee biology.</title>
        <authorList>
            <person name="Diao Q."/>
            <person name="Sun L."/>
            <person name="Zheng H."/>
            <person name="Zheng H."/>
            <person name="Xu S."/>
            <person name="Wang S."/>
            <person name="Zeng Z."/>
            <person name="Hu F."/>
            <person name="Su S."/>
            <person name="Wu J."/>
        </authorList>
    </citation>
    <scope>NUCLEOTIDE SEQUENCE [LARGE SCALE GENOMIC DNA]</scope>
    <source>
        <tissue evidence="2">Pupae without intestine</tissue>
    </source>
</reference>
<keyword evidence="1" id="KW-1133">Transmembrane helix</keyword>
<evidence type="ECO:0000256" key="1">
    <source>
        <dbReference type="SAM" id="Phobius"/>
    </source>
</evidence>
<dbReference type="EMBL" id="KZ288235">
    <property type="protein sequence ID" value="PBC31417.1"/>
    <property type="molecule type" value="Genomic_DNA"/>
</dbReference>
<name>A0A2A3EI73_APICC</name>
<keyword evidence="1" id="KW-0812">Transmembrane</keyword>
<evidence type="ECO:0000313" key="2">
    <source>
        <dbReference type="EMBL" id="PBC31417.1"/>
    </source>
</evidence>
<gene>
    <name evidence="2" type="ORF">APICC_07725</name>
</gene>
<feature type="transmembrane region" description="Helical" evidence="1">
    <location>
        <begin position="37"/>
        <end position="59"/>
    </location>
</feature>
<organism evidence="2 3">
    <name type="scientific">Apis cerana cerana</name>
    <name type="common">Oriental honeybee</name>
    <dbReference type="NCBI Taxonomy" id="94128"/>
    <lineage>
        <taxon>Eukaryota</taxon>
        <taxon>Metazoa</taxon>
        <taxon>Ecdysozoa</taxon>
        <taxon>Arthropoda</taxon>
        <taxon>Hexapoda</taxon>
        <taxon>Insecta</taxon>
        <taxon>Pterygota</taxon>
        <taxon>Neoptera</taxon>
        <taxon>Endopterygota</taxon>
        <taxon>Hymenoptera</taxon>
        <taxon>Apocrita</taxon>
        <taxon>Aculeata</taxon>
        <taxon>Apoidea</taxon>
        <taxon>Anthophila</taxon>
        <taxon>Apidae</taxon>
        <taxon>Apis</taxon>
    </lineage>
</organism>
<dbReference type="OrthoDB" id="7678431at2759"/>
<keyword evidence="1" id="KW-0472">Membrane</keyword>
<dbReference type="Proteomes" id="UP000242457">
    <property type="component" value="Unassembled WGS sequence"/>
</dbReference>
<evidence type="ECO:0000313" key="3">
    <source>
        <dbReference type="Proteomes" id="UP000242457"/>
    </source>
</evidence>
<sequence>MYLNVGEDVPLSQERGSNLTKKKNEKNMLELHDCSKWITVISLMIHFSVCSTIVLFSAMDFANFSKANFTSELFKIIHYDKWPKLMKMLDKNTGKELIEDGYVKMSQILAILIVILCGPISMLHSNQDNRDDQTVG</sequence>